<dbReference type="EMBL" id="BQNB010020665">
    <property type="protein sequence ID" value="GJT98330.1"/>
    <property type="molecule type" value="Genomic_DNA"/>
</dbReference>
<dbReference type="SUPFAM" id="SSF56672">
    <property type="entry name" value="DNA/RNA polymerases"/>
    <property type="match status" value="1"/>
</dbReference>
<dbReference type="Pfam" id="PF17919">
    <property type="entry name" value="RT_RNaseH_2"/>
    <property type="match status" value="1"/>
</dbReference>
<dbReference type="Pfam" id="PF17921">
    <property type="entry name" value="Integrase_H2C2"/>
    <property type="match status" value="1"/>
</dbReference>
<dbReference type="InterPro" id="IPR043128">
    <property type="entry name" value="Rev_trsase/Diguanyl_cyclase"/>
</dbReference>
<reference evidence="4" key="2">
    <citation type="submission" date="2022-01" db="EMBL/GenBank/DDBJ databases">
        <authorList>
            <person name="Yamashiro T."/>
            <person name="Shiraishi A."/>
            <person name="Satake H."/>
            <person name="Nakayama K."/>
        </authorList>
    </citation>
    <scope>NUCLEOTIDE SEQUENCE</scope>
</reference>
<evidence type="ECO:0000313" key="5">
    <source>
        <dbReference type="Proteomes" id="UP001151760"/>
    </source>
</evidence>
<organism evidence="4 5">
    <name type="scientific">Tanacetum coccineum</name>
    <dbReference type="NCBI Taxonomy" id="301880"/>
    <lineage>
        <taxon>Eukaryota</taxon>
        <taxon>Viridiplantae</taxon>
        <taxon>Streptophyta</taxon>
        <taxon>Embryophyta</taxon>
        <taxon>Tracheophyta</taxon>
        <taxon>Spermatophyta</taxon>
        <taxon>Magnoliopsida</taxon>
        <taxon>eudicotyledons</taxon>
        <taxon>Gunneridae</taxon>
        <taxon>Pentapetalae</taxon>
        <taxon>asterids</taxon>
        <taxon>campanulids</taxon>
        <taxon>Asterales</taxon>
        <taxon>Asteraceae</taxon>
        <taxon>Asteroideae</taxon>
        <taxon>Anthemideae</taxon>
        <taxon>Anthemidinae</taxon>
        <taxon>Tanacetum</taxon>
    </lineage>
</organism>
<dbReference type="CDD" id="cd09274">
    <property type="entry name" value="RNase_HI_RT_Ty3"/>
    <property type="match status" value="1"/>
</dbReference>
<evidence type="ECO:0000259" key="3">
    <source>
        <dbReference type="Pfam" id="PF17921"/>
    </source>
</evidence>
<feature type="domain" description="Reverse transcriptase/retrotransposon-derived protein RNase H-like" evidence="2">
    <location>
        <begin position="98"/>
        <end position="194"/>
    </location>
</feature>
<dbReference type="PANTHER" id="PTHR37984:SF5">
    <property type="entry name" value="PROTEIN NYNRIN-LIKE"/>
    <property type="match status" value="1"/>
</dbReference>
<name>A0ABQ5IDW5_9ASTR</name>
<dbReference type="InterPro" id="IPR041577">
    <property type="entry name" value="RT_RNaseH_2"/>
</dbReference>
<dbReference type="InterPro" id="IPR041588">
    <property type="entry name" value="Integrase_H2C2"/>
</dbReference>
<dbReference type="Proteomes" id="UP001151760">
    <property type="component" value="Unassembled WGS sequence"/>
</dbReference>
<keyword evidence="1" id="KW-0511">Multifunctional enzyme</keyword>
<dbReference type="Gene3D" id="3.10.20.370">
    <property type="match status" value="1"/>
</dbReference>
<evidence type="ECO:0000313" key="4">
    <source>
        <dbReference type="EMBL" id="GJT98330.1"/>
    </source>
</evidence>
<dbReference type="Gene3D" id="3.30.70.270">
    <property type="match status" value="1"/>
</dbReference>
<comment type="caution">
    <text evidence="4">The sequence shown here is derived from an EMBL/GenBank/DDBJ whole genome shotgun (WGS) entry which is preliminary data.</text>
</comment>
<evidence type="ECO:0000256" key="1">
    <source>
        <dbReference type="ARBA" id="ARBA00023268"/>
    </source>
</evidence>
<gene>
    <name evidence="4" type="ORF">Tco_1093848</name>
</gene>
<feature type="domain" description="Integrase zinc-binding" evidence="3">
    <location>
        <begin position="309"/>
        <end position="362"/>
    </location>
</feature>
<reference evidence="4" key="1">
    <citation type="journal article" date="2022" name="Int. J. Mol. Sci.">
        <title>Draft Genome of Tanacetum Coccineum: Genomic Comparison of Closely Related Tanacetum-Family Plants.</title>
        <authorList>
            <person name="Yamashiro T."/>
            <person name="Shiraishi A."/>
            <person name="Nakayama K."/>
            <person name="Satake H."/>
        </authorList>
    </citation>
    <scope>NUCLEOTIDE SEQUENCE</scope>
</reference>
<keyword evidence="5" id="KW-1185">Reference proteome</keyword>
<accession>A0ABQ5IDW5</accession>
<dbReference type="PANTHER" id="PTHR37984">
    <property type="entry name" value="PROTEIN CBG26694"/>
    <property type="match status" value="1"/>
</dbReference>
<sequence>MVEDFMEVFMDDFSVFGNSFNCCLANLDRMLARCEETNLVLNWEKCHFMVKEGIVLGHKIFGAGIEVDRAKIDVIAKLPYPTNVKELEVFLDAKFDFSDDCKKAFNILKEKLTTAPIIISPDWNVPFELMCDASDFAVGAVLGQRIDGKFKPIYYASKTLNNAQEHYTTTEKELLAVVFSFDKFRPYLILSKTVVYTDHSALKYLFSKQDAKLRLIRLENPDLGAFTEDKIADEFPDKHLMILKTELNDDEPWYADYVNYIFGKIVPPNWTPEKRRRFFSQVKNYFWDEPYAFKLCPDNVMRRCVAVNEILEILAHCHSGPTGGHHSASITRRKVYESGFFWPSIFKDAKDYVMRCDACQRSGNISSRSEMPQNNIQVKAQALPTNDARVVIKFLRRLFARFGFPKALITTTKNHFMELNELMELRDGAYENTRIYKERTKRWHDSRLRGDKNFKVGDKVSQYGVFQFMDTAYWSPVQFI</sequence>
<dbReference type="InterPro" id="IPR043502">
    <property type="entry name" value="DNA/RNA_pol_sf"/>
</dbReference>
<dbReference type="Gene3D" id="1.10.340.70">
    <property type="match status" value="1"/>
</dbReference>
<dbReference type="InterPro" id="IPR050951">
    <property type="entry name" value="Retrovirus_Pol_polyprotein"/>
</dbReference>
<proteinExistence type="predicted"/>
<evidence type="ECO:0000259" key="2">
    <source>
        <dbReference type="Pfam" id="PF17919"/>
    </source>
</evidence>
<protein>
    <submittedName>
        <fullName evidence="4">Nucleotidyltransferase, ribonuclease H</fullName>
    </submittedName>
</protein>